<dbReference type="GO" id="GO:0004040">
    <property type="term" value="F:amidase activity"/>
    <property type="evidence" value="ECO:0007669"/>
    <property type="project" value="InterPro"/>
</dbReference>
<proteinExistence type="inferred from homology"/>
<dbReference type="RefSeq" id="WP_107532640.1">
    <property type="nucleotide sequence ID" value="NZ_PZEV01000054.1"/>
</dbReference>
<feature type="domain" description="Mannosyl-glycoprotein endo-beta-N-acetylglucosamidase-like" evidence="3">
    <location>
        <begin position="102"/>
        <end position="250"/>
    </location>
</feature>
<comment type="similarity">
    <text evidence="1">In the N-terminal section; belongs to the N-acetylmuramoyl-L-alanine amidase 2 family.</text>
</comment>
<evidence type="ECO:0000313" key="5">
    <source>
        <dbReference type="Proteomes" id="UP000240717"/>
    </source>
</evidence>
<comment type="caution">
    <text evidence="4">The sequence shown here is derived from an EMBL/GenBank/DDBJ whole genome shotgun (WGS) entry which is preliminary data.</text>
</comment>
<keyword evidence="2" id="KW-0812">Transmembrane</keyword>
<dbReference type="Proteomes" id="UP000240717">
    <property type="component" value="Unassembled WGS sequence"/>
</dbReference>
<dbReference type="Pfam" id="PF01832">
    <property type="entry name" value="Glucosaminidase"/>
    <property type="match status" value="1"/>
</dbReference>
<evidence type="ECO:0000313" key="4">
    <source>
        <dbReference type="EMBL" id="PTI49691.1"/>
    </source>
</evidence>
<dbReference type="InterPro" id="IPR002901">
    <property type="entry name" value="MGlyc_endo_b_GlcNAc-like_dom"/>
</dbReference>
<dbReference type="SMART" id="SM00047">
    <property type="entry name" value="LYZ2"/>
    <property type="match status" value="1"/>
</dbReference>
<dbReference type="EMBL" id="PZEV01000054">
    <property type="protein sequence ID" value="PTI49691.1"/>
    <property type="molecule type" value="Genomic_DNA"/>
</dbReference>
<feature type="transmembrane region" description="Helical" evidence="2">
    <location>
        <begin position="7"/>
        <end position="28"/>
    </location>
</feature>
<evidence type="ECO:0000256" key="1">
    <source>
        <dbReference type="ARBA" id="ARBA00006088"/>
    </source>
</evidence>
<organism evidence="4 5">
    <name type="scientific">Staphylococcus warneri</name>
    <dbReference type="NCBI Taxonomy" id="1292"/>
    <lineage>
        <taxon>Bacteria</taxon>
        <taxon>Bacillati</taxon>
        <taxon>Bacillota</taxon>
        <taxon>Bacilli</taxon>
        <taxon>Bacillales</taxon>
        <taxon>Staphylococcaceae</taxon>
        <taxon>Staphylococcus</taxon>
    </lineage>
</organism>
<sequence length="258" mass="29778">MKKLSKARLSTIIIILLLIIFGILYIIFDTNLFNNDKRVSFNEAVSTQQNKGVLNMKEDHGEFKKANEADIKKAMAIHHSDNKLKYMDISEKVPMSKEEVNKMLKGKGVLENQGQSFIDAQEKYEVNIIYLISHAIVETGNGDSELAHGIKDGKHNYYNFYGIGAFDENAVHTGKSYAKKESWTSPRKAILGGAKFVRNQYFENQQISLYQMRWNPKTPGQNQYASDIHWADNIAKIMKKYYEQFGIKKDKIRKDYYI</sequence>
<keyword evidence="2" id="KW-1133">Transmembrane helix</keyword>
<evidence type="ECO:0000256" key="2">
    <source>
        <dbReference type="SAM" id="Phobius"/>
    </source>
</evidence>
<accession>A0A2T4PXU1</accession>
<protein>
    <submittedName>
        <fullName evidence="4">Autolysin</fullName>
    </submittedName>
</protein>
<dbReference type="Gene3D" id="1.10.530.10">
    <property type="match status" value="1"/>
</dbReference>
<name>A0A2T4PXU1_STAWA</name>
<gene>
    <name evidence="4" type="ORF">BU085_11470</name>
</gene>
<reference evidence="4 5" key="1">
    <citation type="journal article" date="2016" name="Front. Microbiol.">
        <title>Comprehensive Phylogenetic Analysis of Bovine Non-aureus Staphylococci Species Based on Whole-Genome Sequencing.</title>
        <authorList>
            <person name="Naushad S."/>
            <person name="Barkema H.W."/>
            <person name="Luby C."/>
            <person name="Condas L.A."/>
            <person name="Nobrega D.B."/>
            <person name="Carson D.A."/>
            <person name="De Buck J."/>
        </authorList>
    </citation>
    <scope>NUCLEOTIDE SEQUENCE [LARGE SCALE GENOMIC DNA]</scope>
    <source>
        <strain evidence="4 5">SNUC 2993</strain>
    </source>
</reference>
<dbReference type="AlphaFoldDB" id="A0A2T4PXU1"/>
<keyword evidence="2" id="KW-0472">Membrane</keyword>
<dbReference type="STRING" id="1194526.A284_03015"/>
<evidence type="ECO:0000259" key="3">
    <source>
        <dbReference type="SMART" id="SM00047"/>
    </source>
</evidence>